<organism evidence="4 5">
    <name type="scientific">Coleofasciculus chthonoplastes PCC 7420</name>
    <dbReference type="NCBI Taxonomy" id="118168"/>
    <lineage>
        <taxon>Bacteria</taxon>
        <taxon>Bacillati</taxon>
        <taxon>Cyanobacteriota</taxon>
        <taxon>Cyanophyceae</taxon>
        <taxon>Coleofasciculales</taxon>
        <taxon>Coleofasciculaceae</taxon>
        <taxon>Coleofasciculus</taxon>
    </lineage>
</organism>
<dbReference type="RefSeq" id="WP_006099765.1">
    <property type="nucleotide sequence ID" value="NZ_DS989845.1"/>
</dbReference>
<dbReference type="InterPro" id="IPR027417">
    <property type="entry name" value="P-loop_NTPase"/>
</dbReference>
<dbReference type="Pfam" id="PF09818">
    <property type="entry name" value="ABC_ATPase"/>
    <property type="match status" value="1"/>
</dbReference>
<dbReference type="EMBL" id="DS989845">
    <property type="protein sequence ID" value="EDX76807.1"/>
    <property type="molecule type" value="Genomic_DNA"/>
</dbReference>
<accession>B4VMM2</accession>
<proteinExistence type="predicted"/>
<dbReference type="Pfam" id="PF21117">
    <property type="entry name" value="MRB1590_C"/>
    <property type="match status" value="1"/>
</dbReference>
<dbReference type="AlphaFoldDB" id="B4VMM2"/>
<reference evidence="4 5" key="1">
    <citation type="submission" date="2008-07" db="EMBL/GenBank/DDBJ databases">
        <authorList>
            <person name="Tandeau de Marsac N."/>
            <person name="Ferriera S."/>
            <person name="Johnson J."/>
            <person name="Kravitz S."/>
            <person name="Beeson K."/>
            <person name="Sutton G."/>
            <person name="Rogers Y.-H."/>
            <person name="Friedman R."/>
            <person name="Frazier M."/>
            <person name="Venter J.C."/>
        </authorList>
    </citation>
    <scope>NUCLEOTIDE SEQUENCE [LARGE SCALE GENOMIC DNA]</scope>
    <source>
        <strain evidence="4 5">PCC 7420</strain>
    </source>
</reference>
<evidence type="ECO:0000259" key="1">
    <source>
        <dbReference type="Pfam" id="PF09818"/>
    </source>
</evidence>
<dbReference type="InterPro" id="IPR046834">
    <property type="entry name" value="ABC_ATPase_C"/>
</dbReference>
<dbReference type="OrthoDB" id="9809999at2"/>
<protein>
    <recommendedName>
        <fullName evidence="6">ATPase</fullName>
    </recommendedName>
</protein>
<dbReference type="STRING" id="118168.MC7420_1810"/>
<dbReference type="InterPro" id="IPR019195">
    <property type="entry name" value="ABC_ATPase_put"/>
</dbReference>
<name>B4VMM2_9CYAN</name>
<dbReference type="SUPFAM" id="SSF52540">
    <property type="entry name" value="P-loop containing nucleoside triphosphate hydrolases"/>
    <property type="match status" value="1"/>
</dbReference>
<dbReference type="InterPro" id="IPR049069">
    <property type="entry name" value="MRB1590-like_C"/>
</dbReference>
<dbReference type="Pfam" id="PF20446">
    <property type="entry name" value="ABC_N"/>
    <property type="match status" value="1"/>
</dbReference>
<sequence length="570" mass="63551">MSNREKLRQLLLQLDDKSYKAYKDIKGRYHFSDFTLIVDRVQGDPFASPSHVRVQLSQAVADFPKTLYQSRSREIALRDYLTRQFDLVAREFSSHRGTGNSGRIAIMSVGQSVIERTAAFVNDELVEVRFVVGLPARGRRISGRQAAEMLCEDIPEIVDQALKYESLDAVEIKQHVETIEDADWLRQQLAERDLVAFIADDAILPRRSGVDDRPLDKNALPFQSPETLRETFNCPNRGEVTGMGIPAGITLIVGGGYHGKSTVLRSLEVGVYNHIPGDGRELVVTQASAVKIRAEDGRSIASVDISPFINQLPQGRSTRQFSTANASGSTSQAANIIEALEANTQLLLVDEDTAATNFMIRDHRMQQLIAKDKEPITPFIDKIRQLYTDYGVSTIVVMGGSGDYFDVADTVIAMDNFQPYDVTEKARAIAKQYQTERIPEGGKEFGEIAPRIPLPESIDPSRGSRDVKLKVRDVDEVVFGKEEIDLAAVEQIVEKGQLRAIAEAIVYAKRHYINGRTTVAEVLNRMMADLESQGLDLLGNLPEGDLVLFRQFELAAALNRLRTLQVRDHH</sequence>
<dbReference type="PANTHER" id="PTHR38149">
    <property type="entry name" value="ATPASE"/>
    <property type="match status" value="1"/>
</dbReference>
<dbReference type="HOGENOM" id="CLU_021720_2_0_3"/>
<evidence type="ECO:0008006" key="6">
    <source>
        <dbReference type="Google" id="ProtNLM"/>
    </source>
</evidence>
<evidence type="ECO:0000313" key="4">
    <source>
        <dbReference type="EMBL" id="EDX76807.1"/>
    </source>
</evidence>
<feature type="domain" description="ATPase of the ABC class N-terminal" evidence="2">
    <location>
        <begin position="5"/>
        <end position="164"/>
    </location>
</feature>
<gene>
    <name evidence="4" type="ORF">MC7420_1810</name>
</gene>
<evidence type="ECO:0000313" key="5">
    <source>
        <dbReference type="Proteomes" id="UP000003835"/>
    </source>
</evidence>
<dbReference type="InterPro" id="IPR046833">
    <property type="entry name" value="ABC_N"/>
</dbReference>
<feature type="domain" description="ATPase of the ABC class C-terminal" evidence="1">
    <location>
        <begin position="171"/>
        <end position="450"/>
    </location>
</feature>
<evidence type="ECO:0000259" key="3">
    <source>
        <dbReference type="Pfam" id="PF21117"/>
    </source>
</evidence>
<dbReference type="eggNOG" id="COG3044">
    <property type="taxonomic scope" value="Bacteria"/>
</dbReference>
<keyword evidence="5" id="KW-1185">Reference proteome</keyword>
<dbReference type="Proteomes" id="UP000003835">
    <property type="component" value="Unassembled WGS sequence"/>
</dbReference>
<evidence type="ECO:0000259" key="2">
    <source>
        <dbReference type="Pfam" id="PF20446"/>
    </source>
</evidence>
<dbReference type="PANTHER" id="PTHR38149:SF1">
    <property type="entry name" value="ATPASE"/>
    <property type="match status" value="1"/>
</dbReference>
<feature type="domain" description="MRB1590-like C-terminal" evidence="3">
    <location>
        <begin position="468"/>
        <end position="567"/>
    </location>
</feature>